<protein>
    <recommendedName>
        <fullName evidence="8">Ammonium transporter</fullName>
    </recommendedName>
</protein>
<evidence type="ECO:0000256" key="4">
    <source>
        <dbReference type="ARBA" id="ARBA00022692"/>
    </source>
</evidence>
<dbReference type="FunFam" id="1.10.3430.10:FF:000008">
    <property type="entry name" value="Ammonium transporter"/>
    <property type="match status" value="1"/>
</dbReference>
<accession>A0A1H6Y5K0</accession>
<evidence type="ECO:0000256" key="5">
    <source>
        <dbReference type="ARBA" id="ARBA00022989"/>
    </source>
</evidence>
<keyword evidence="6 8" id="KW-0472">Membrane</keyword>
<dbReference type="PROSITE" id="PS01219">
    <property type="entry name" value="AMMONIUM_TRANSP"/>
    <property type="match status" value="1"/>
</dbReference>
<evidence type="ECO:0000313" key="11">
    <source>
        <dbReference type="Proteomes" id="UP000183028"/>
    </source>
</evidence>
<dbReference type="NCBIfam" id="TIGR00836">
    <property type="entry name" value="amt"/>
    <property type="match status" value="1"/>
</dbReference>
<dbReference type="Gene3D" id="1.10.3430.10">
    <property type="entry name" value="Ammonium transporter AmtB like domains"/>
    <property type="match status" value="1"/>
</dbReference>
<comment type="subcellular location">
    <subcellularLocation>
        <location evidence="8">Cell membrane</location>
        <topology evidence="8">Multi-pass membrane protein</topology>
    </subcellularLocation>
    <subcellularLocation>
        <location evidence="1">Membrane</location>
        <topology evidence="1">Multi-pass membrane protein</topology>
    </subcellularLocation>
</comment>
<dbReference type="SUPFAM" id="SSF111352">
    <property type="entry name" value="Ammonium transporter"/>
    <property type="match status" value="1"/>
</dbReference>
<feature type="transmembrane region" description="Helical" evidence="8">
    <location>
        <begin position="6"/>
        <end position="29"/>
    </location>
</feature>
<feature type="transmembrane region" description="Helical" evidence="8">
    <location>
        <begin position="50"/>
        <end position="75"/>
    </location>
</feature>
<dbReference type="GeneID" id="54120685"/>
<dbReference type="Pfam" id="PF00909">
    <property type="entry name" value="Ammonium_transp"/>
    <property type="match status" value="1"/>
</dbReference>
<sequence length="415" mass="43975">MNTIRLINIVWVFVASCLVMFMQAGFAILETGFTRSKNANNVLMKNLMDFCIGSIAFFVLGFGLMFGNDAGGIIGSSGFFNPTGLKLQAFKDLSPTVYLFFQTVFCATAATIVSGAMAERTKFKAYLLYTFIISLCIYPVSGHWIWGGGWLAKLGFVDYAGSAAVHTVGGVAALMGAIALGPRIGKYNKDGSSNAIPGHNIPLGALGVFVLWFCWFGFNPGSSLEAATYVGHTALTTNLAACTATIVTMFVTWHRYGKPDISMTLNGTLAGLVAITAGCHVIDYYGSMAVGAVSGVLVVFGIELLDKKFHIDDPVGAVGVHCLNGIWGTIAVGLFATKTPVTSAVTGLFYGGGFKQLGIQLLGITSVVLWVGITSFIMFKIIAKTMGLRASAQEEIGGLDIGEHGSQAYPEFITK</sequence>
<feature type="domain" description="Ammonium transporter AmtB-like" evidence="9">
    <location>
        <begin position="10"/>
        <end position="409"/>
    </location>
</feature>
<evidence type="ECO:0000259" key="9">
    <source>
        <dbReference type="Pfam" id="PF00909"/>
    </source>
</evidence>
<keyword evidence="7 8" id="KW-0924">Ammonia transport</keyword>
<evidence type="ECO:0000313" key="10">
    <source>
        <dbReference type="EMBL" id="SEJ35174.1"/>
    </source>
</evidence>
<feature type="transmembrane region" description="Helical" evidence="8">
    <location>
        <begin position="288"/>
        <end position="305"/>
    </location>
</feature>
<dbReference type="RefSeq" id="WP_033163297.1">
    <property type="nucleotide sequence ID" value="NZ_CACVPP010000029.1"/>
</dbReference>
<dbReference type="InterPro" id="IPR029020">
    <property type="entry name" value="Ammonium/urea_transptr"/>
</dbReference>
<name>A0A1H6Y5K0_9FIRM</name>
<feature type="transmembrane region" description="Helical" evidence="8">
    <location>
        <begin position="317"/>
        <end position="337"/>
    </location>
</feature>
<comment type="similarity">
    <text evidence="2 8">Belongs to the ammonia transporter channel (TC 1.A.11.2) family.</text>
</comment>
<dbReference type="GO" id="GO:0005886">
    <property type="term" value="C:plasma membrane"/>
    <property type="evidence" value="ECO:0007669"/>
    <property type="project" value="UniProtKB-SubCell"/>
</dbReference>
<dbReference type="InterPro" id="IPR024041">
    <property type="entry name" value="NH4_transpt_AmtB-like_dom"/>
</dbReference>
<keyword evidence="3 8" id="KW-0813">Transport</keyword>
<dbReference type="PANTHER" id="PTHR11730">
    <property type="entry name" value="AMMONIUM TRANSPORTER"/>
    <property type="match status" value="1"/>
</dbReference>
<keyword evidence="5 8" id="KW-1133">Transmembrane helix</keyword>
<keyword evidence="4 8" id="KW-0812">Transmembrane</keyword>
<dbReference type="GO" id="GO:0008519">
    <property type="term" value="F:ammonium channel activity"/>
    <property type="evidence" value="ECO:0007669"/>
    <property type="project" value="InterPro"/>
</dbReference>
<dbReference type="OrthoDB" id="9814202at2"/>
<feature type="transmembrane region" description="Helical" evidence="8">
    <location>
        <begin position="159"/>
        <end position="180"/>
    </location>
</feature>
<dbReference type="AlphaFoldDB" id="A0A1H6Y5K0"/>
<dbReference type="Proteomes" id="UP000183028">
    <property type="component" value="Unassembled WGS sequence"/>
</dbReference>
<dbReference type="eggNOG" id="COG0004">
    <property type="taxonomic scope" value="Bacteria"/>
</dbReference>
<feature type="transmembrane region" description="Helical" evidence="8">
    <location>
        <begin position="126"/>
        <end position="147"/>
    </location>
</feature>
<dbReference type="InterPro" id="IPR001905">
    <property type="entry name" value="Ammonium_transpt"/>
</dbReference>
<gene>
    <name evidence="10" type="ORF">SAMN04487834_11202</name>
</gene>
<evidence type="ECO:0000256" key="6">
    <source>
        <dbReference type="ARBA" id="ARBA00023136"/>
    </source>
</evidence>
<proteinExistence type="inferred from homology"/>
<feature type="transmembrane region" description="Helical" evidence="8">
    <location>
        <begin position="201"/>
        <end position="218"/>
    </location>
</feature>
<dbReference type="STRING" id="322505.SAMN04487836_1684"/>
<organism evidence="10 11">
    <name type="scientific">Sharpea azabuensis</name>
    <dbReference type="NCBI Taxonomy" id="322505"/>
    <lineage>
        <taxon>Bacteria</taxon>
        <taxon>Bacillati</taxon>
        <taxon>Bacillota</taxon>
        <taxon>Erysipelotrichia</taxon>
        <taxon>Erysipelotrichales</taxon>
        <taxon>Coprobacillaceae</taxon>
        <taxon>Sharpea</taxon>
    </lineage>
</organism>
<dbReference type="InterPro" id="IPR018047">
    <property type="entry name" value="Ammonium_transpt_CS"/>
</dbReference>
<feature type="transmembrane region" description="Helical" evidence="8">
    <location>
        <begin position="357"/>
        <end position="379"/>
    </location>
</feature>
<keyword evidence="11" id="KW-1185">Reference proteome</keyword>
<evidence type="ECO:0000256" key="1">
    <source>
        <dbReference type="ARBA" id="ARBA00004141"/>
    </source>
</evidence>
<feature type="transmembrane region" description="Helical" evidence="8">
    <location>
        <begin position="95"/>
        <end position="114"/>
    </location>
</feature>
<evidence type="ECO:0000256" key="7">
    <source>
        <dbReference type="ARBA" id="ARBA00023177"/>
    </source>
</evidence>
<feature type="transmembrane region" description="Helical" evidence="8">
    <location>
        <begin position="230"/>
        <end position="251"/>
    </location>
</feature>
<reference evidence="11" key="1">
    <citation type="submission" date="2016-10" db="EMBL/GenBank/DDBJ databases">
        <authorList>
            <person name="Varghese N."/>
        </authorList>
    </citation>
    <scope>NUCLEOTIDE SEQUENCE [LARGE SCALE GENOMIC DNA]</scope>
    <source>
        <strain evidence="11">DSM 20406</strain>
    </source>
</reference>
<dbReference type="PROSITE" id="PS51257">
    <property type="entry name" value="PROKAR_LIPOPROTEIN"/>
    <property type="match status" value="1"/>
</dbReference>
<dbReference type="GO" id="GO:0097272">
    <property type="term" value="P:ammonium homeostasis"/>
    <property type="evidence" value="ECO:0007669"/>
    <property type="project" value="TreeGrafter"/>
</dbReference>
<feature type="transmembrane region" description="Helical" evidence="8">
    <location>
        <begin position="263"/>
        <end position="282"/>
    </location>
</feature>
<evidence type="ECO:0000256" key="8">
    <source>
        <dbReference type="RuleBase" id="RU362002"/>
    </source>
</evidence>
<dbReference type="EMBL" id="FNYK01000120">
    <property type="protein sequence ID" value="SEJ35174.1"/>
    <property type="molecule type" value="Genomic_DNA"/>
</dbReference>
<dbReference type="PANTHER" id="PTHR11730:SF89">
    <property type="entry name" value="AMMONIUM TRANSPORTER SLL0108-RELATED"/>
    <property type="match status" value="1"/>
</dbReference>
<evidence type="ECO:0000256" key="2">
    <source>
        <dbReference type="ARBA" id="ARBA00005887"/>
    </source>
</evidence>
<evidence type="ECO:0000256" key="3">
    <source>
        <dbReference type="ARBA" id="ARBA00022448"/>
    </source>
</evidence>